<dbReference type="RefSeq" id="WP_129364190.1">
    <property type="nucleotide sequence ID" value="NZ_AP024591.1"/>
</dbReference>
<sequence>MNTPEYEKLRDDVADLEESLYELHLRMRGMTASYLWHGSDTAERMAGLIISELDLKLVELYRQAATLVKHLR</sequence>
<dbReference type="EMBL" id="AP024591">
    <property type="protein sequence ID" value="BCU57771.1"/>
    <property type="molecule type" value="Genomic_DNA"/>
</dbReference>
<protein>
    <submittedName>
        <fullName evidence="1">Uncharacterized protein</fullName>
    </submittedName>
</protein>
<gene>
    <name evidence="1" type="ORF">ENKO_43650</name>
</gene>
<geneLocation type="plasmid" evidence="1 2">
    <name>pENKO-1</name>
</geneLocation>
<name>A0AA86IV65_9ENTR</name>
<dbReference type="Proteomes" id="UP000682928">
    <property type="component" value="Plasmid pENKO-1"/>
</dbReference>
<evidence type="ECO:0000313" key="1">
    <source>
        <dbReference type="EMBL" id="BCU57771.1"/>
    </source>
</evidence>
<evidence type="ECO:0000313" key="2">
    <source>
        <dbReference type="Proteomes" id="UP000682928"/>
    </source>
</evidence>
<accession>A0AA86IV65</accession>
<proteinExistence type="predicted"/>
<reference evidence="1" key="1">
    <citation type="submission" date="2021-04" db="EMBL/GenBank/DDBJ databases">
        <title>Difference and commonality of drug resistance evolution in various bacteria. and drug sensitivity profiles.</title>
        <authorList>
            <person name="Maeda T."/>
            <person name="Shibai A."/>
            <person name="Kawada K."/>
            <person name="Kotani H."/>
            <person name="Tarusawa Y."/>
            <person name="Tanabe K."/>
            <person name="Furusawa C."/>
        </authorList>
    </citation>
    <scope>NUCLEOTIDE SEQUENCE</scope>
    <source>
        <strain evidence="1">JCM 8580</strain>
        <plasmid evidence="1">pENKO-1</plasmid>
    </source>
</reference>
<keyword evidence="1" id="KW-0614">Plasmid</keyword>
<organism evidence="1 2">
    <name type="scientific">Enterobacter kobei</name>
    <dbReference type="NCBI Taxonomy" id="208224"/>
    <lineage>
        <taxon>Bacteria</taxon>
        <taxon>Pseudomonadati</taxon>
        <taxon>Pseudomonadota</taxon>
        <taxon>Gammaproteobacteria</taxon>
        <taxon>Enterobacterales</taxon>
        <taxon>Enterobacteriaceae</taxon>
        <taxon>Enterobacter</taxon>
        <taxon>Enterobacter cloacae complex</taxon>
    </lineage>
</organism>
<dbReference type="AlphaFoldDB" id="A0AA86IV65"/>